<dbReference type="Proteomes" id="UP000440578">
    <property type="component" value="Unassembled WGS sequence"/>
</dbReference>
<comment type="caution">
    <text evidence="7">The sequence shown here is derived from an EMBL/GenBank/DDBJ whole genome shotgun (WGS) entry which is preliminary data.</text>
</comment>
<dbReference type="SUPFAM" id="SSF57667">
    <property type="entry name" value="beta-beta-alpha zinc fingers"/>
    <property type="match status" value="2"/>
</dbReference>
<evidence type="ECO:0000256" key="5">
    <source>
        <dbReference type="SAM" id="MobiDB-lite"/>
    </source>
</evidence>
<feature type="compositionally biased region" description="Polar residues" evidence="5">
    <location>
        <begin position="417"/>
        <end position="427"/>
    </location>
</feature>
<feature type="domain" description="C2H2-type" evidence="6">
    <location>
        <begin position="433"/>
        <end position="455"/>
    </location>
</feature>
<evidence type="ECO:0000256" key="4">
    <source>
        <dbReference type="PROSITE-ProRule" id="PRU00042"/>
    </source>
</evidence>
<dbReference type="InterPro" id="IPR045914">
    <property type="entry name" value="Zn532-like"/>
</dbReference>
<proteinExistence type="predicted"/>
<organism evidence="7 8">
    <name type="scientific">Amphibalanus amphitrite</name>
    <name type="common">Striped barnacle</name>
    <name type="synonym">Balanus amphitrite</name>
    <dbReference type="NCBI Taxonomy" id="1232801"/>
    <lineage>
        <taxon>Eukaryota</taxon>
        <taxon>Metazoa</taxon>
        <taxon>Ecdysozoa</taxon>
        <taxon>Arthropoda</taxon>
        <taxon>Crustacea</taxon>
        <taxon>Multicrustacea</taxon>
        <taxon>Cirripedia</taxon>
        <taxon>Thoracica</taxon>
        <taxon>Thoracicalcarea</taxon>
        <taxon>Balanomorpha</taxon>
        <taxon>Balanoidea</taxon>
        <taxon>Balanidae</taxon>
        <taxon>Amphibalaninae</taxon>
        <taxon>Amphibalanus</taxon>
    </lineage>
</organism>
<dbReference type="Pfam" id="PF00096">
    <property type="entry name" value="zf-C2H2"/>
    <property type="match status" value="2"/>
</dbReference>
<feature type="domain" description="C2H2-type" evidence="6">
    <location>
        <begin position="127"/>
        <end position="154"/>
    </location>
</feature>
<feature type="region of interest" description="Disordered" evidence="5">
    <location>
        <begin position="564"/>
        <end position="599"/>
    </location>
</feature>
<dbReference type="InterPro" id="IPR013087">
    <property type="entry name" value="Znf_C2H2_type"/>
</dbReference>
<feature type="domain" description="C2H2-type" evidence="6">
    <location>
        <begin position="518"/>
        <end position="546"/>
    </location>
</feature>
<evidence type="ECO:0000313" key="8">
    <source>
        <dbReference type="Proteomes" id="UP000440578"/>
    </source>
</evidence>
<dbReference type="EMBL" id="VIIS01001207">
    <property type="protein sequence ID" value="KAF0300990.1"/>
    <property type="molecule type" value="Genomic_DNA"/>
</dbReference>
<dbReference type="PANTHER" id="PTHR47222:SF5">
    <property type="entry name" value="LOW QUALITY PROTEIN: ZINC FINGER PROTEIN 532-LIKE"/>
    <property type="match status" value="1"/>
</dbReference>
<keyword evidence="2 4" id="KW-0863">Zinc-finger</keyword>
<reference evidence="7 8" key="1">
    <citation type="submission" date="2019-07" db="EMBL/GenBank/DDBJ databases">
        <title>Draft genome assembly of a fouling barnacle, Amphibalanus amphitrite (Darwin, 1854): The first reference genome for Thecostraca.</title>
        <authorList>
            <person name="Kim W."/>
        </authorList>
    </citation>
    <scope>NUCLEOTIDE SEQUENCE [LARGE SCALE GENOMIC DNA]</scope>
    <source>
        <strain evidence="7">SNU_AA5</strain>
        <tissue evidence="7">Soma without cirri and trophi</tissue>
    </source>
</reference>
<feature type="region of interest" description="Disordered" evidence="5">
    <location>
        <begin position="692"/>
        <end position="721"/>
    </location>
</feature>
<dbReference type="PROSITE" id="PS50157">
    <property type="entry name" value="ZINC_FINGER_C2H2_2"/>
    <property type="match status" value="4"/>
</dbReference>
<dbReference type="OrthoDB" id="4748970at2759"/>
<dbReference type="InterPro" id="IPR022755">
    <property type="entry name" value="Znf_C2H2_jaz"/>
</dbReference>
<name>A0A6A4WBF1_AMPAM</name>
<gene>
    <name evidence="7" type="primary">znf687a</name>
    <name evidence="7" type="ORF">FJT64_026624</name>
</gene>
<accession>A0A6A4WBF1</accession>
<dbReference type="GO" id="GO:0008270">
    <property type="term" value="F:zinc ion binding"/>
    <property type="evidence" value="ECO:0007669"/>
    <property type="project" value="UniProtKB-KW"/>
</dbReference>
<feature type="compositionally biased region" description="Low complexity" evidence="5">
    <location>
        <begin position="564"/>
        <end position="574"/>
    </location>
</feature>
<dbReference type="InterPro" id="IPR036236">
    <property type="entry name" value="Znf_C2H2_sf"/>
</dbReference>
<evidence type="ECO:0000256" key="1">
    <source>
        <dbReference type="ARBA" id="ARBA00022723"/>
    </source>
</evidence>
<evidence type="ECO:0000259" key="6">
    <source>
        <dbReference type="PROSITE" id="PS50157"/>
    </source>
</evidence>
<dbReference type="PANTHER" id="PTHR47222">
    <property type="entry name" value="ZINC FINGER PROTEIN 532-RELATED"/>
    <property type="match status" value="1"/>
</dbReference>
<sequence length="721" mass="78954">MLRPLRSLPVPVPLHPHRPAAMSVESESASLLADLSAGGDDLMPAVRQSRGFIEPEQEPAPAPVVAQAAEPAEPEPTAAALPALGDGAATCAERLELLGMLLASPCPSSTITAPPERLQLPLPADGFMCDQCGDRFVLPGSLAQHQQRRSMRVTLNCPMCQALVVFDNKCQLLAVLHADAGEHLCPEPEDELTPLPAPPPRCPDCQQPCATECSMMAHQGLHKPDLWPYPYVCPECGVKILGTHDQALQHVVAGCLHMTRDVKICCSICREELEDAKTHMVQSHVQKLYKCRRCPLAFESANGFNSHLLEKHGGVLIAGESPFMSILKCPFCAATFNNANALKEHMGSRKHGERVLQQVSFVFRCPECELDFSVKSELAKHLAKQHPDFKPVSMILPLRSTEPPPPPPPSRLMGRPRNTSDTPTRSQRGPVVYACGICHTDFKRKPDYTEHARMHLRDGVPICLLCNTRFGTMQMLKNHLNDHASEPGRDRCGLCYAKLNTVASLQYHLEGEHGMRTFDCVRCSMSFERLTDLNRHNFSVHRSSGRGVRRTGANQPVPTPAALAQTAAATRSPALSVKRAPPVKDEMPAKRRRAPAVQDEPEIHLQLEEEEVDEPQPRTDGETLEEIANFVAAGDGERSAQFVVEEEPVAGETEEVIELELNEGEITAKQVDAFGAETALPATEEAEYIMPDLDGAGTPHRPSETEEMLDIKPNIAAAHAQ</sequence>
<keyword evidence="1" id="KW-0479">Metal-binding</keyword>
<dbReference type="PROSITE" id="PS00028">
    <property type="entry name" value="ZINC_FINGER_C2H2_1"/>
    <property type="match status" value="6"/>
</dbReference>
<dbReference type="InterPro" id="IPR057356">
    <property type="entry name" value="Znf-C2H2_ZNF592"/>
</dbReference>
<dbReference type="Pfam" id="PF25412">
    <property type="entry name" value="zf-C2H2_ZNF592"/>
    <property type="match status" value="1"/>
</dbReference>
<keyword evidence="8" id="KW-1185">Reference proteome</keyword>
<dbReference type="Pfam" id="PF12171">
    <property type="entry name" value="zf-C2H2_jaz"/>
    <property type="match status" value="1"/>
</dbReference>
<feature type="region of interest" description="Disordered" evidence="5">
    <location>
        <begin position="399"/>
        <end position="427"/>
    </location>
</feature>
<feature type="domain" description="C2H2-type" evidence="6">
    <location>
        <begin position="363"/>
        <end position="391"/>
    </location>
</feature>
<dbReference type="Gene3D" id="3.30.160.60">
    <property type="entry name" value="Classic Zinc Finger"/>
    <property type="match status" value="3"/>
</dbReference>
<evidence type="ECO:0000256" key="2">
    <source>
        <dbReference type="ARBA" id="ARBA00022771"/>
    </source>
</evidence>
<keyword evidence="3" id="KW-0862">Zinc</keyword>
<dbReference type="AlphaFoldDB" id="A0A6A4WBF1"/>
<protein>
    <submittedName>
        <fullName evidence="7">Zinc finger protein 687a</fullName>
    </submittedName>
</protein>
<evidence type="ECO:0000313" key="7">
    <source>
        <dbReference type="EMBL" id="KAF0300990.1"/>
    </source>
</evidence>
<dbReference type="SMART" id="SM00355">
    <property type="entry name" value="ZnF_C2H2"/>
    <property type="match status" value="11"/>
</dbReference>
<evidence type="ECO:0000256" key="3">
    <source>
        <dbReference type="ARBA" id="ARBA00022833"/>
    </source>
</evidence>